<keyword evidence="1" id="KW-0732">Signal</keyword>
<feature type="signal peptide" evidence="1">
    <location>
        <begin position="1"/>
        <end position="22"/>
    </location>
</feature>
<dbReference type="Gene3D" id="3.30.457.10">
    <property type="entry name" value="Copper amine oxidase-like, N-terminal domain"/>
    <property type="match status" value="1"/>
</dbReference>
<dbReference type="EMBL" id="CADCTO010000435">
    <property type="protein sequence ID" value="CAA9277230.1"/>
    <property type="molecule type" value="Genomic_DNA"/>
</dbReference>
<dbReference type="Pfam" id="PF07833">
    <property type="entry name" value="Cu_amine_oxidN1"/>
    <property type="match status" value="1"/>
</dbReference>
<dbReference type="SUPFAM" id="SSF55383">
    <property type="entry name" value="Copper amine oxidase, domain N"/>
    <property type="match status" value="1"/>
</dbReference>
<evidence type="ECO:0000259" key="2">
    <source>
        <dbReference type="Pfam" id="PF07833"/>
    </source>
</evidence>
<evidence type="ECO:0000313" key="3">
    <source>
        <dbReference type="EMBL" id="CAA9277230.1"/>
    </source>
</evidence>
<reference evidence="3" key="1">
    <citation type="submission" date="2020-02" db="EMBL/GenBank/DDBJ databases">
        <authorList>
            <person name="Meier V. D."/>
        </authorList>
    </citation>
    <scope>NUCLEOTIDE SEQUENCE</scope>
    <source>
        <strain evidence="3">AVDCRST_MAG63</strain>
    </source>
</reference>
<proteinExistence type="predicted"/>
<protein>
    <recommendedName>
        <fullName evidence="2">Copper amine oxidase-like N-terminal domain-containing protein</fullName>
    </recommendedName>
</protein>
<dbReference type="InterPro" id="IPR036582">
    <property type="entry name" value="Mao_N_sf"/>
</dbReference>
<dbReference type="InterPro" id="IPR012854">
    <property type="entry name" value="Cu_amine_oxidase-like_N"/>
</dbReference>
<accession>A0A6J4JHI7</accession>
<feature type="domain" description="Copper amine oxidase-like N-terminal" evidence="2">
    <location>
        <begin position="50"/>
        <end position="160"/>
    </location>
</feature>
<organism evidence="3">
    <name type="scientific">uncultured Armatimonadetes bacterium</name>
    <dbReference type="NCBI Taxonomy" id="157466"/>
    <lineage>
        <taxon>Bacteria</taxon>
        <taxon>Bacillati</taxon>
        <taxon>Armatimonadota</taxon>
        <taxon>environmental samples</taxon>
    </lineage>
</organism>
<sequence length="171" mass="18247">MRNLIRLAAFASAAVAALPAAAQTKIVTPPGSTTRVTTTPRGDQIITVNVNQKPVTFEETRRPMMLSGRVMVPLRGVIERLGGNVLWDAKERVVTGAHPGSKQQFRIRVGSNDALVNGENMTLDAPPRVTNGTTYVPLRFVSEALGAQVRWDNASRTVTITAADGSAAAVE</sequence>
<dbReference type="AlphaFoldDB" id="A0A6J4JHI7"/>
<gene>
    <name evidence="3" type="ORF">AVDCRST_MAG63-3313</name>
</gene>
<evidence type="ECO:0000256" key="1">
    <source>
        <dbReference type="SAM" id="SignalP"/>
    </source>
</evidence>
<feature type="chain" id="PRO_5026741747" description="Copper amine oxidase-like N-terminal domain-containing protein" evidence="1">
    <location>
        <begin position="23"/>
        <end position="171"/>
    </location>
</feature>
<name>A0A6J4JHI7_9BACT</name>